<evidence type="ECO:0000256" key="1">
    <source>
        <dbReference type="SAM" id="Phobius"/>
    </source>
</evidence>
<gene>
    <name evidence="2" type="ORF">HMPREF9140_01048</name>
</gene>
<organism evidence="2 3">
    <name type="scientific">Prevotella micans F0438</name>
    <dbReference type="NCBI Taxonomy" id="883158"/>
    <lineage>
        <taxon>Bacteria</taxon>
        <taxon>Pseudomonadati</taxon>
        <taxon>Bacteroidota</taxon>
        <taxon>Bacteroidia</taxon>
        <taxon>Bacteroidales</taxon>
        <taxon>Prevotellaceae</taxon>
        <taxon>Prevotella</taxon>
    </lineage>
</organism>
<evidence type="ECO:0000313" key="2">
    <source>
        <dbReference type="EMBL" id="EHO71180.1"/>
    </source>
</evidence>
<dbReference type="HOGENOM" id="CLU_2131196_0_0_10"/>
<dbReference type="Proteomes" id="UP000016023">
    <property type="component" value="Unassembled WGS sequence"/>
</dbReference>
<dbReference type="EMBL" id="AGWK01000029">
    <property type="protein sequence ID" value="EHO71180.1"/>
    <property type="molecule type" value="Genomic_DNA"/>
</dbReference>
<keyword evidence="3" id="KW-1185">Reference proteome</keyword>
<keyword evidence="1" id="KW-1133">Transmembrane helix</keyword>
<feature type="transmembrane region" description="Helical" evidence="1">
    <location>
        <begin position="9"/>
        <end position="27"/>
    </location>
</feature>
<name>H1Q2B0_9BACT</name>
<dbReference type="PATRIC" id="fig|883158.3.peg.1057"/>
<keyword evidence="1" id="KW-0472">Membrane</keyword>
<sequence>MDIILLKKILFWGTAGILCLLAFVFNIKDLNNFEPFKQVCYTCTFNVKVTKIKKRRDYYLTGKNLKGESIEFEVYDVWNLKELQVGDSIIKQNGEWKIKIVKRDTTLFIEPEFSVQ</sequence>
<accession>H1Q2B0</accession>
<protein>
    <submittedName>
        <fullName evidence="2">Uncharacterized protein</fullName>
    </submittedName>
</protein>
<dbReference type="AlphaFoldDB" id="H1Q2B0"/>
<comment type="caution">
    <text evidence="2">The sequence shown here is derived from an EMBL/GenBank/DDBJ whole genome shotgun (WGS) entry which is preliminary data.</text>
</comment>
<reference evidence="2 3" key="1">
    <citation type="submission" date="2011-12" db="EMBL/GenBank/DDBJ databases">
        <title>The Genome Sequence of Prevotella micans F0438.</title>
        <authorList>
            <consortium name="The Broad Institute Genome Sequencing Platform"/>
            <person name="Earl A."/>
            <person name="Ward D."/>
            <person name="Feldgarden M."/>
            <person name="Gevers D."/>
            <person name="Izard J."/>
            <person name="Baranova O.V."/>
            <person name="Blanton J.M."/>
            <person name="Wade W.G."/>
            <person name="Dewhirst F.E."/>
            <person name="Young S.K."/>
            <person name="Zeng Q."/>
            <person name="Gargeya S."/>
            <person name="Fitzgerald M."/>
            <person name="Haas B."/>
            <person name="Abouelleil A."/>
            <person name="Alvarado L."/>
            <person name="Arachchi H.M."/>
            <person name="Berlin A."/>
            <person name="Chapman S.B."/>
            <person name="Gearin G."/>
            <person name="Goldberg J."/>
            <person name="Griggs A."/>
            <person name="Gujja S."/>
            <person name="Hansen M."/>
            <person name="Heiman D."/>
            <person name="Howarth C."/>
            <person name="Larimer J."/>
            <person name="Lui A."/>
            <person name="MacDonald P.J.P."/>
            <person name="McCowen C."/>
            <person name="Montmayeur A."/>
            <person name="Murphy C."/>
            <person name="Neiman D."/>
            <person name="Pearson M."/>
            <person name="Priest M."/>
            <person name="Roberts A."/>
            <person name="Saif S."/>
            <person name="Shea T."/>
            <person name="Sisk P."/>
            <person name="Stolte C."/>
            <person name="Sykes S."/>
            <person name="Wortman J."/>
            <person name="Nusbaum C."/>
            <person name="Birren B."/>
        </authorList>
    </citation>
    <scope>NUCLEOTIDE SEQUENCE [LARGE SCALE GENOMIC DNA]</scope>
    <source>
        <strain evidence="2 3">F0438</strain>
    </source>
</reference>
<dbReference type="STRING" id="883158.HMPREF9140_01048"/>
<evidence type="ECO:0000313" key="3">
    <source>
        <dbReference type="Proteomes" id="UP000016023"/>
    </source>
</evidence>
<dbReference type="RefSeq" id="WP_006952295.1">
    <property type="nucleotide sequence ID" value="NZ_JH594522.1"/>
</dbReference>
<keyword evidence="1" id="KW-0812">Transmembrane</keyword>
<proteinExistence type="predicted"/>